<reference evidence="2" key="1">
    <citation type="journal article" date="2015" name="Nature">
        <title>Complex archaea that bridge the gap between prokaryotes and eukaryotes.</title>
        <authorList>
            <person name="Spang A."/>
            <person name="Saw J.H."/>
            <person name="Jorgensen S.L."/>
            <person name="Zaremba-Niedzwiedzka K."/>
            <person name="Martijn J."/>
            <person name="Lind A.E."/>
            <person name="van Eijk R."/>
            <person name="Schleper C."/>
            <person name="Guy L."/>
            <person name="Ettema T.J."/>
        </authorList>
    </citation>
    <scope>NUCLEOTIDE SEQUENCE</scope>
</reference>
<dbReference type="InterPro" id="IPR002035">
    <property type="entry name" value="VWF_A"/>
</dbReference>
<accession>A0A0F9JF74</accession>
<proteinExistence type="predicted"/>
<dbReference type="Gene3D" id="3.40.50.410">
    <property type="entry name" value="von Willebrand factor, type A domain"/>
    <property type="match status" value="1"/>
</dbReference>
<gene>
    <name evidence="2" type="ORF">LCGC14_1536760</name>
</gene>
<dbReference type="AlphaFoldDB" id="A0A0F9JF74"/>
<evidence type="ECO:0000259" key="1">
    <source>
        <dbReference type="Pfam" id="PF00092"/>
    </source>
</evidence>
<name>A0A0F9JF74_9ZZZZ</name>
<dbReference type="SUPFAM" id="SSF53300">
    <property type="entry name" value="vWA-like"/>
    <property type="match status" value="1"/>
</dbReference>
<feature type="domain" description="VWFA" evidence="1">
    <location>
        <begin position="65"/>
        <end position="200"/>
    </location>
</feature>
<evidence type="ECO:0000313" key="2">
    <source>
        <dbReference type="EMBL" id="KKM60941.1"/>
    </source>
</evidence>
<protein>
    <recommendedName>
        <fullName evidence="1">VWFA domain-containing protein</fullName>
    </recommendedName>
</protein>
<feature type="non-terminal residue" evidence="2">
    <location>
        <position position="1"/>
    </location>
</feature>
<sequence>SETSDMVKKIKSRLRIVSNIVDSPKSDDVGILEMQKAIQSIASQNPDIQIFEQDETRRVTESWAIILDASASMQGQFNDLKKFTMCLSEAAEELNSDKGSWSLSAFNNNFYVVKDAAESFSQQTKSRFGGVVSQGLSFIPDAIILTARVLQQDQNEKKYIFLVSDGQTLGYDGADEYFKEAIQLARRSDINVIGIGVKDSMSKLFTSCFSYEEIARTVSKFIRAYIAVAQEQM</sequence>
<organism evidence="2">
    <name type="scientific">marine sediment metagenome</name>
    <dbReference type="NCBI Taxonomy" id="412755"/>
    <lineage>
        <taxon>unclassified sequences</taxon>
        <taxon>metagenomes</taxon>
        <taxon>ecological metagenomes</taxon>
    </lineage>
</organism>
<dbReference type="Pfam" id="PF00092">
    <property type="entry name" value="VWA"/>
    <property type="match status" value="1"/>
</dbReference>
<dbReference type="EMBL" id="LAZR01011582">
    <property type="protein sequence ID" value="KKM60941.1"/>
    <property type="molecule type" value="Genomic_DNA"/>
</dbReference>
<dbReference type="CDD" id="cd00198">
    <property type="entry name" value="vWFA"/>
    <property type="match status" value="1"/>
</dbReference>
<dbReference type="InterPro" id="IPR036465">
    <property type="entry name" value="vWFA_dom_sf"/>
</dbReference>
<comment type="caution">
    <text evidence="2">The sequence shown here is derived from an EMBL/GenBank/DDBJ whole genome shotgun (WGS) entry which is preliminary data.</text>
</comment>